<feature type="transmembrane region" description="Helical" evidence="6">
    <location>
        <begin position="177"/>
        <end position="198"/>
    </location>
</feature>
<evidence type="ECO:0000256" key="6">
    <source>
        <dbReference type="SAM" id="Phobius"/>
    </source>
</evidence>
<keyword evidence="4 6" id="KW-1133">Transmembrane helix</keyword>
<evidence type="ECO:0000313" key="8">
    <source>
        <dbReference type="EMBL" id="TCS54464.1"/>
    </source>
</evidence>
<dbReference type="InterPro" id="IPR024320">
    <property type="entry name" value="LPG_synthase_C"/>
</dbReference>
<organism evidence="8 9">
    <name type="scientific">Primorskyibacter sedentarius</name>
    <dbReference type="NCBI Taxonomy" id="745311"/>
    <lineage>
        <taxon>Bacteria</taxon>
        <taxon>Pseudomonadati</taxon>
        <taxon>Pseudomonadota</taxon>
        <taxon>Alphaproteobacteria</taxon>
        <taxon>Rhodobacterales</taxon>
        <taxon>Roseobacteraceae</taxon>
        <taxon>Primorskyibacter</taxon>
    </lineage>
</organism>
<protein>
    <submittedName>
        <fullName evidence="8">Phosphatidylglycerol lysyltransferase</fullName>
    </submittedName>
</protein>
<gene>
    <name evidence="8" type="ORF">EDD52_1332</name>
</gene>
<feature type="transmembrane region" description="Helical" evidence="6">
    <location>
        <begin position="508"/>
        <end position="529"/>
    </location>
</feature>
<dbReference type="AlphaFoldDB" id="A0A4R3IVJ9"/>
<dbReference type="InterPro" id="IPR051211">
    <property type="entry name" value="PG_lysyltransferase"/>
</dbReference>
<feature type="transmembrane region" description="Helical" evidence="6">
    <location>
        <begin position="25"/>
        <end position="45"/>
    </location>
</feature>
<feature type="transmembrane region" description="Helical" evidence="6">
    <location>
        <begin position="250"/>
        <end position="268"/>
    </location>
</feature>
<feature type="transmembrane region" description="Helical" evidence="6">
    <location>
        <begin position="302"/>
        <end position="323"/>
    </location>
</feature>
<dbReference type="GO" id="GO:0005886">
    <property type="term" value="C:plasma membrane"/>
    <property type="evidence" value="ECO:0007669"/>
    <property type="project" value="UniProtKB-SubCell"/>
</dbReference>
<dbReference type="PANTHER" id="PTHR34697:SF2">
    <property type="entry name" value="PHOSPHATIDYLGLYCEROL LYSYLTRANSFERASE"/>
    <property type="match status" value="1"/>
</dbReference>
<keyword evidence="9" id="KW-1185">Reference proteome</keyword>
<evidence type="ECO:0000256" key="5">
    <source>
        <dbReference type="ARBA" id="ARBA00023136"/>
    </source>
</evidence>
<evidence type="ECO:0000256" key="2">
    <source>
        <dbReference type="ARBA" id="ARBA00022475"/>
    </source>
</evidence>
<feature type="transmembrane region" description="Helical" evidence="6">
    <location>
        <begin position="335"/>
        <end position="360"/>
    </location>
</feature>
<feature type="transmembrane region" description="Helical" evidence="6">
    <location>
        <begin position="380"/>
        <end position="400"/>
    </location>
</feature>
<feature type="transmembrane region" description="Helical" evidence="6">
    <location>
        <begin position="140"/>
        <end position="165"/>
    </location>
</feature>
<proteinExistence type="predicted"/>
<reference evidence="8 9" key="1">
    <citation type="submission" date="2019-03" db="EMBL/GenBank/DDBJ databases">
        <title>Genomic Encyclopedia of Type Strains, Phase IV (KMG-IV): sequencing the most valuable type-strain genomes for metagenomic binning, comparative biology and taxonomic classification.</title>
        <authorList>
            <person name="Goeker M."/>
        </authorList>
    </citation>
    <scope>NUCLEOTIDE SEQUENCE [LARGE SCALE GENOMIC DNA]</scope>
    <source>
        <strain evidence="8 9">DSM 104836</strain>
    </source>
</reference>
<dbReference type="NCBIfam" id="NF033480">
    <property type="entry name" value="bifunc_MprF"/>
    <property type="match status" value="1"/>
</dbReference>
<dbReference type="SUPFAM" id="SSF55729">
    <property type="entry name" value="Acyl-CoA N-acyltransferases (Nat)"/>
    <property type="match status" value="1"/>
</dbReference>
<feature type="transmembrane region" description="Helical" evidence="6">
    <location>
        <begin position="466"/>
        <end position="488"/>
    </location>
</feature>
<feature type="transmembrane region" description="Helical" evidence="6">
    <location>
        <begin position="437"/>
        <end position="454"/>
    </location>
</feature>
<accession>A0A4R3IVJ9</accession>
<keyword evidence="8" id="KW-0808">Transferase</keyword>
<dbReference type="Proteomes" id="UP000295696">
    <property type="component" value="Unassembled WGS sequence"/>
</dbReference>
<sequence length="873" mass="95093">MATVQPITNAQAEDHPVRRFLSHPAWRVVVPLLITVIALLVLSRLSHDTSLAEVNADVGAYPLHVLALSFGAMCISYLALSLYDVILIPSVTDVKLPRGIPLMTGFSSVAVSNLLGLSWLTGGAVRYRIYSAFGVDIGAVARLIAMSWVAFFVGLLILLGSLMIVHPKGLSEVLSISASLETAAGFVIIGAITAYFFWTAKTRRSIGFGAVKMDLPIASDGLKISAISIADLAASAMTLYVLMPSDLSQNAVFFFVIFVAAAGLGIVSHSPGGLGVFEATIIAGLGGAGRPDALAALVMYRVIYTVLPFLVALIGLAVAWIVANRKSASSASTAVFNAITSVVPIVSAALVMLAGAILLISGNLPADPERLGFLREFLPLPLIETTHLLASVSGVLLMIVARGLYRRMFRAWLLAMVLLGVGFGFSLLKGFDWEEALAMVLSIGLLWIFRKAFYRANVAGGLKLNLKWVLSVSLLVAVISWIGFFAYRNVQYSDALWWQIAWDGDASRFLRATIAIAVALAALMLNALLSKQSTRLKREPISDVVRRLTANSTSAEAGISLSGDKRFIVTTDERAYLAYADTGSTLVSKGDPVGDKDAGVAAIWQLRELADKMGRRCAFYSVSDKYLTTYLDLGLQILKIGEVARVDLRTFNLEGSRRKDWRHARSRMARDGYEFAVIKAADLAPVMENLHEVSDVWLNMKNSEEKGFSLGWFHPDYISNFDIAVLRNVDTGRIVAFANLMQAGDKSELSLDLMRYDPSGLNVAMDALFAEMMLWGKAQGFTWFSLGAAPLSGFESRRLAPTWHRLGSFLYEHGEKFYHFEGLRSFKQKFDPEWSPEFLASSGRFDAARVLYEVSLLVSRGAKGMKKHMASGE</sequence>
<dbReference type="EMBL" id="SLZU01000033">
    <property type="protein sequence ID" value="TCS54464.1"/>
    <property type="molecule type" value="Genomic_DNA"/>
</dbReference>
<evidence type="ECO:0000256" key="1">
    <source>
        <dbReference type="ARBA" id="ARBA00004651"/>
    </source>
</evidence>
<evidence type="ECO:0000256" key="3">
    <source>
        <dbReference type="ARBA" id="ARBA00022692"/>
    </source>
</evidence>
<feature type="domain" description="Phosphatidylglycerol lysyltransferase C-terminal" evidence="7">
    <location>
        <begin position="552"/>
        <end position="840"/>
    </location>
</feature>
<dbReference type="GO" id="GO:0055091">
    <property type="term" value="P:phospholipid homeostasis"/>
    <property type="evidence" value="ECO:0007669"/>
    <property type="project" value="TreeGrafter"/>
</dbReference>
<feature type="transmembrane region" description="Helical" evidence="6">
    <location>
        <begin position="100"/>
        <end position="120"/>
    </location>
</feature>
<dbReference type="Pfam" id="PF09924">
    <property type="entry name" value="LPG_synthase_C"/>
    <property type="match status" value="1"/>
</dbReference>
<evidence type="ECO:0000313" key="9">
    <source>
        <dbReference type="Proteomes" id="UP000295696"/>
    </source>
</evidence>
<comment type="caution">
    <text evidence="8">The sequence shown here is derived from an EMBL/GenBank/DDBJ whole genome shotgun (WGS) entry which is preliminary data.</text>
</comment>
<dbReference type="PANTHER" id="PTHR34697">
    <property type="entry name" value="PHOSPHATIDYLGLYCEROL LYSYLTRANSFERASE"/>
    <property type="match status" value="1"/>
</dbReference>
<evidence type="ECO:0000259" key="7">
    <source>
        <dbReference type="Pfam" id="PF09924"/>
    </source>
</evidence>
<feature type="transmembrane region" description="Helical" evidence="6">
    <location>
        <begin position="65"/>
        <end position="88"/>
    </location>
</feature>
<feature type="transmembrane region" description="Helical" evidence="6">
    <location>
        <begin position="412"/>
        <end position="431"/>
    </location>
</feature>
<dbReference type="OrthoDB" id="145485at2"/>
<keyword evidence="5 6" id="KW-0472">Membrane</keyword>
<name>A0A4R3IVJ9_9RHOB</name>
<dbReference type="InterPro" id="IPR016181">
    <property type="entry name" value="Acyl_CoA_acyltransferase"/>
</dbReference>
<dbReference type="RefSeq" id="WP_132248741.1">
    <property type="nucleotide sequence ID" value="NZ_SLZU01000033.1"/>
</dbReference>
<keyword evidence="3 6" id="KW-0812">Transmembrane</keyword>
<comment type="subcellular location">
    <subcellularLocation>
        <location evidence="1">Cell membrane</location>
        <topology evidence="1">Multi-pass membrane protein</topology>
    </subcellularLocation>
</comment>
<evidence type="ECO:0000256" key="4">
    <source>
        <dbReference type="ARBA" id="ARBA00022989"/>
    </source>
</evidence>
<dbReference type="GO" id="GO:0016755">
    <property type="term" value="F:aminoacyltransferase activity"/>
    <property type="evidence" value="ECO:0007669"/>
    <property type="project" value="TreeGrafter"/>
</dbReference>
<keyword evidence="2" id="KW-1003">Cell membrane</keyword>